<accession>A0ABW7MSW4</accession>
<evidence type="ECO:0000313" key="2">
    <source>
        <dbReference type="EMBL" id="MFH6768782.1"/>
    </source>
</evidence>
<evidence type="ECO:0000313" key="3">
    <source>
        <dbReference type="Proteomes" id="UP001610104"/>
    </source>
</evidence>
<dbReference type="RefSeq" id="WP_395438030.1">
    <property type="nucleotide sequence ID" value="NZ_JBAWKC010000002.1"/>
</dbReference>
<protein>
    <submittedName>
        <fullName evidence="2">BspA family leucine-rich repeat surface protein</fullName>
    </submittedName>
</protein>
<organism evidence="2 3">
    <name type="scientific">Gaetbulibacter aquiaggeris</name>
    <dbReference type="NCBI Taxonomy" id="1735373"/>
    <lineage>
        <taxon>Bacteria</taxon>
        <taxon>Pseudomonadati</taxon>
        <taxon>Bacteroidota</taxon>
        <taxon>Flavobacteriia</taxon>
        <taxon>Flavobacteriales</taxon>
        <taxon>Flavobacteriaceae</taxon>
        <taxon>Gaetbulibacter</taxon>
    </lineage>
</organism>
<dbReference type="PROSITE" id="PS51257">
    <property type="entry name" value="PROKAR_LIPOPROTEIN"/>
    <property type="match status" value="1"/>
</dbReference>
<gene>
    <name evidence="2" type="ORF">V8G56_08550</name>
</gene>
<sequence>MKKHFFILCITTFILSCSSEESTQPDSELPEISNENQIFNITIEVQGEGTVSEEAINSANGPIYIKGTRVKLTAIPSEGWVFVGWQGDLELTENPTEILMNSSKNVIALFETIPDNTGDSTDETPGEGPLIYLDSNGLTIRANSNAKPGDTAILNGIQYLIVDDELLREIIVDQREDLSTLVTTYVTDLSNMFRDKQTITPDIRGWDTSGVINMSYMFFNASVYNGDLKFWNTAKVTNMSYMFAQTNAFNQDIGNWNTANVVNMEGMFNNATAFNQDLSKWCVPLIANRPINFSTSSNLSENFIPEWGSCPE</sequence>
<keyword evidence="3" id="KW-1185">Reference proteome</keyword>
<dbReference type="InterPro" id="IPR005046">
    <property type="entry name" value="DUF285"/>
</dbReference>
<name>A0ABW7MSW4_9FLAO</name>
<proteinExistence type="predicted"/>
<feature type="domain" description="Bacterial repeat" evidence="1">
    <location>
        <begin position="41"/>
        <end position="113"/>
    </location>
</feature>
<dbReference type="Pfam" id="PF03382">
    <property type="entry name" value="DUF285"/>
    <property type="match status" value="1"/>
</dbReference>
<dbReference type="Pfam" id="PF18998">
    <property type="entry name" value="Flg_new_2"/>
    <property type="match status" value="1"/>
</dbReference>
<dbReference type="InterPro" id="IPR044060">
    <property type="entry name" value="Bacterial_rp_domain"/>
</dbReference>
<reference evidence="2 3" key="1">
    <citation type="submission" date="2024-02" db="EMBL/GenBank/DDBJ databases">
        <title>A Gaetbulibacter species isolated from tidal flats and genomic insights of their niches.</title>
        <authorList>
            <person name="Ye Y."/>
        </authorList>
    </citation>
    <scope>NUCLEOTIDE SEQUENCE [LARGE SCALE GENOMIC DNA]</scope>
    <source>
        <strain evidence="2 3">KEM-8</strain>
    </source>
</reference>
<dbReference type="EMBL" id="JBAWKC010000002">
    <property type="protein sequence ID" value="MFH6768782.1"/>
    <property type="molecule type" value="Genomic_DNA"/>
</dbReference>
<evidence type="ECO:0000259" key="1">
    <source>
        <dbReference type="Pfam" id="PF18998"/>
    </source>
</evidence>
<dbReference type="Proteomes" id="UP001610104">
    <property type="component" value="Unassembled WGS sequence"/>
</dbReference>
<comment type="caution">
    <text evidence="2">The sequence shown here is derived from an EMBL/GenBank/DDBJ whole genome shotgun (WGS) entry which is preliminary data.</text>
</comment>